<protein>
    <submittedName>
        <fullName evidence="3">Tripartite tricarboxylate transporter TctB family protein</fullName>
    </submittedName>
</protein>
<keyword evidence="4" id="KW-1185">Reference proteome</keyword>
<gene>
    <name evidence="3" type="ORF">FN976_08900</name>
</gene>
<dbReference type="RefSeq" id="WP_145892659.1">
    <property type="nucleotide sequence ID" value="NZ_VOBQ01000006.1"/>
</dbReference>
<dbReference type="Pfam" id="PF07331">
    <property type="entry name" value="TctB"/>
    <property type="match status" value="1"/>
</dbReference>
<evidence type="ECO:0000313" key="3">
    <source>
        <dbReference type="EMBL" id="TWO71718.1"/>
    </source>
</evidence>
<evidence type="ECO:0000256" key="1">
    <source>
        <dbReference type="SAM" id="Phobius"/>
    </source>
</evidence>
<evidence type="ECO:0000259" key="2">
    <source>
        <dbReference type="Pfam" id="PF07331"/>
    </source>
</evidence>
<feature type="domain" description="DUF1468" evidence="2">
    <location>
        <begin position="7"/>
        <end position="148"/>
    </location>
</feature>
<keyword evidence="1" id="KW-1133">Transmembrane helix</keyword>
<keyword evidence="1" id="KW-0812">Transmembrane</keyword>
<organism evidence="3 4">
    <name type="scientific">Caenimonas sedimenti</name>
    <dbReference type="NCBI Taxonomy" id="2596921"/>
    <lineage>
        <taxon>Bacteria</taxon>
        <taxon>Pseudomonadati</taxon>
        <taxon>Pseudomonadota</taxon>
        <taxon>Betaproteobacteria</taxon>
        <taxon>Burkholderiales</taxon>
        <taxon>Comamonadaceae</taxon>
        <taxon>Caenimonas</taxon>
    </lineage>
</organism>
<feature type="transmembrane region" description="Helical" evidence="1">
    <location>
        <begin position="41"/>
        <end position="60"/>
    </location>
</feature>
<keyword evidence="1" id="KW-0472">Membrane</keyword>
<reference evidence="3 4" key="1">
    <citation type="submission" date="2019-07" db="EMBL/GenBank/DDBJ databases">
        <title>Caenimonas sedimenti sp. nov., isolated from activated sludge.</title>
        <authorList>
            <person name="Xu J."/>
        </authorList>
    </citation>
    <scope>NUCLEOTIDE SEQUENCE [LARGE SCALE GENOMIC DNA]</scope>
    <source>
        <strain evidence="3 4">HX-9-20</strain>
    </source>
</reference>
<sequence length="157" mass="16755">MKLNDAVFGLLLLALGGLVLFAVQGFPKIPGQPVGPALFPGIIAIGLCVAGAGLVVKGWVQRGSQPWIELEDWVRSRRHVAALAVLLGSIVFYIAAANWLGFLPVAVIVLTALMATLGVGLPRALLIAVIATLLIHFAFYKLLRVPLPWGVLKNFAW</sequence>
<accession>A0A562ZTR1</accession>
<name>A0A562ZTR1_9BURK</name>
<evidence type="ECO:0000313" key="4">
    <source>
        <dbReference type="Proteomes" id="UP000318199"/>
    </source>
</evidence>
<feature type="transmembrane region" description="Helical" evidence="1">
    <location>
        <begin position="80"/>
        <end position="96"/>
    </location>
</feature>
<comment type="caution">
    <text evidence="3">The sequence shown here is derived from an EMBL/GenBank/DDBJ whole genome shotgun (WGS) entry which is preliminary data.</text>
</comment>
<dbReference type="OrthoDB" id="8719755at2"/>
<dbReference type="Proteomes" id="UP000318199">
    <property type="component" value="Unassembled WGS sequence"/>
</dbReference>
<dbReference type="EMBL" id="VOBQ01000006">
    <property type="protein sequence ID" value="TWO71718.1"/>
    <property type="molecule type" value="Genomic_DNA"/>
</dbReference>
<dbReference type="InterPro" id="IPR009936">
    <property type="entry name" value="DUF1468"/>
</dbReference>
<dbReference type="AlphaFoldDB" id="A0A562ZTR1"/>
<proteinExistence type="predicted"/>
<feature type="transmembrane region" description="Helical" evidence="1">
    <location>
        <begin position="124"/>
        <end position="143"/>
    </location>
</feature>